<dbReference type="RefSeq" id="WP_380232925.1">
    <property type="nucleotide sequence ID" value="NZ_JBHSOC010000186.1"/>
</dbReference>
<protein>
    <submittedName>
        <fullName evidence="1">Uncharacterized protein</fullName>
    </submittedName>
</protein>
<accession>A0ABW0VNZ2</accession>
<dbReference type="EMBL" id="JBHSOC010000186">
    <property type="protein sequence ID" value="MFC5647467.1"/>
    <property type="molecule type" value="Genomic_DNA"/>
</dbReference>
<evidence type="ECO:0000313" key="2">
    <source>
        <dbReference type="Proteomes" id="UP001596066"/>
    </source>
</evidence>
<proteinExistence type="predicted"/>
<reference evidence="2" key="1">
    <citation type="journal article" date="2019" name="Int. J. Syst. Evol. Microbiol.">
        <title>The Global Catalogue of Microorganisms (GCM) 10K type strain sequencing project: providing services to taxonomists for standard genome sequencing and annotation.</title>
        <authorList>
            <consortium name="The Broad Institute Genomics Platform"/>
            <consortium name="The Broad Institute Genome Sequencing Center for Infectious Disease"/>
            <person name="Wu L."/>
            <person name="Ma J."/>
        </authorList>
    </citation>
    <scope>NUCLEOTIDE SEQUENCE [LARGE SCALE GENOMIC DNA]</scope>
    <source>
        <strain evidence="2">CGMCC 4.1622</strain>
    </source>
</reference>
<sequence>VIEDNQLTELTTDEERILHKVAGNKIYQVYDQSIANIKEAIGPFMPKGIAAQKNILEFCEQHEIKPDDQIEFCDEVDISLSSYKGKMRTYRAIKNNKTVIETSSRAYFYRSDDGMVYPILAQISSS</sequence>
<organism evidence="1 2">
    <name type="scientific">Kitasatospora cinereorecta</name>
    <dbReference type="NCBI Taxonomy" id="285560"/>
    <lineage>
        <taxon>Bacteria</taxon>
        <taxon>Bacillati</taxon>
        <taxon>Actinomycetota</taxon>
        <taxon>Actinomycetes</taxon>
        <taxon>Kitasatosporales</taxon>
        <taxon>Streptomycetaceae</taxon>
        <taxon>Kitasatospora</taxon>
    </lineage>
</organism>
<keyword evidence="2" id="KW-1185">Reference proteome</keyword>
<dbReference type="Proteomes" id="UP001596066">
    <property type="component" value="Unassembled WGS sequence"/>
</dbReference>
<gene>
    <name evidence="1" type="ORF">ACFPZF_39805</name>
</gene>
<feature type="non-terminal residue" evidence="1">
    <location>
        <position position="1"/>
    </location>
</feature>
<comment type="caution">
    <text evidence="1">The sequence shown here is derived from an EMBL/GenBank/DDBJ whole genome shotgun (WGS) entry which is preliminary data.</text>
</comment>
<evidence type="ECO:0000313" key="1">
    <source>
        <dbReference type="EMBL" id="MFC5647467.1"/>
    </source>
</evidence>
<name>A0ABW0VNZ2_9ACTN</name>